<dbReference type="InterPro" id="IPR003148">
    <property type="entry name" value="RCK_N"/>
</dbReference>
<evidence type="ECO:0000256" key="1">
    <source>
        <dbReference type="ARBA" id="ARBA00022538"/>
    </source>
</evidence>
<dbReference type="GO" id="GO:0015079">
    <property type="term" value="F:potassium ion transmembrane transporter activity"/>
    <property type="evidence" value="ECO:0007669"/>
    <property type="project" value="InterPro"/>
</dbReference>
<evidence type="ECO:0000313" key="4">
    <source>
        <dbReference type="EMBL" id="SKA08118.1"/>
    </source>
</evidence>
<dbReference type="EMBL" id="FUWM01000034">
    <property type="protein sequence ID" value="SKA08118.1"/>
    <property type="molecule type" value="Genomic_DNA"/>
</dbReference>
<keyword evidence="1" id="KW-0406">Ion transport</keyword>
<dbReference type="SUPFAM" id="SSF51735">
    <property type="entry name" value="NAD(P)-binding Rossmann-fold domains"/>
    <property type="match status" value="1"/>
</dbReference>
<keyword evidence="2" id="KW-0630">Potassium</keyword>
<sequence length="132" mass="14504">MYILIVGCGKAGSHLANSLSKEGNDVVVIDNREEAFNNLSAEFTGFNLLGDATELEILKQGKIEQADVVTVTTTDDNVNSMIAQIAKEIFEVPEVVARVFAPRREEIYNQLGIDTICPTTLSVVEFEKVITR</sequence>
<dbReference type="Gene3D" id="3.40.50.720">
    <property type="entry name" value="NAD(P)-binding Rossmann-like Domain"/>
    <property type="match status" value="1"/>
</dbReference>
<dbReference type="PROSITE" id="PS51201">
    <property type="entry name" value="RCK_N"/>
    <property type="match status" value="1"/>
</dbReference>
<reference evidence="5" key="1">
    <citation type="submission" date="2017-02" db="EMBL/GenBank/DDBJ databases">
        <authorList>
            <person name="Varghese N."/>
            <person name="Submissions S."/>
        </authorList>
    </citation>
    <scope>NUCLEOTIDE SEQUENCE [LARGE SCALE GENOMIC DNA]</scope>
    <source>
        <strain evidence="5">ATCC BAA-73</strain>
    </source>
</reference>
<proteinExistence type="predicted"/>
<dbReference type="PANTHER" id="PTHR43833">
    <property type="entry name" value="POTASSIUM CHANNEL PROTEIN 2-RELATED-RELATED"/>
    <property type="match status" value="1"/>
</dbReference>
<dbReference type="InterPro" id="IPR006036">
    <property type="entry name" value="K_uptake_TrkA"/>
</dbReference>
<keyword evidence="1" id="KW-0813">Transport</keyword>
<dbReference type="InterPro" id="IPR036291">
    <property type="entry name" value="NAD(P)-bd_dom_sf"/>
</dbReference>
<evidence type="ECO:0000256" key="2">
    <source>
        <dbReference type="ARBA" id="ARBA00022958"/>
    </source>
</evidence>
<dbReference type="AlphaFoldDB" id="A0A1T4QXR0"/>
<evidence type="ECO:0000313" key="5">
    <source>
        <dbReference type="Proteomes" id="UP000190625"/>
    </source>
</evidence>
<dbReference type="PRINTS" id="PR00335">
    <property type="entry name" value="KUPTAKETRKA"/>
</dbReference>
<dbReference type="GO" id="GO:0005886">
    <property type="term" value="C:plasma membrane"/>
    <property type="evidence" value="ECO:0007669"/>
    <property type="project" value="InterPro"/>
</dbReference>
<dbReference type="PANTHER" id="PTHR43833:SF8">
    <property type="entry name" value="TRK SYSTEM POTASSIUM UPTAKE PROTEIN TRKA"/>
    <property type="match status" value="1"/>
</dbReference>
<keyword evidence="5" id="KW-1185">Reference proteome</keyword>
<keyword evidence="1" id="KW-0633">Potassium transport</keyword>
<dbReference type="Pfam" id="PF02254">
    <property type="entry name" value="TrkA_N"/>
    <property type="match status" value="1"/>
</dbReference>
<feature type="domain" description="RCK N-terminal" evidence="3">
    <location>
        <begin position="1"/>
        <end position="118"/>
    </location>
</feature>
<dbReference type="STRING" id="142842.SAMN02745118_02725"/>
<dbReference type="RefSeq" id="WP_078811111.1">
    <property type="nucleotide sequence ID" value="NZ_FUWM01000034.1"/>
</dbReference>
<accession>A0A1T4QXR0</accession>
<protein>
    <submittedName>
        <fullName evidence="4">Trk system potassium uptake protein TrkA</fullName>
    </submittedName>
</protein>
<name>A0A1T4QXR0_9FIRM</name>
<organism evidence="4 5">
    <name type="scientific">Selenihalanaerobacter shriftii</name>
    <dbReference type="NCBI Taxonomy" id="142842"/>
    <lineage>
        <taxon>Bacteria</taxon>
        <taxon>Bacillati</taxon>
        <taxon>Bacillota</taxon>
        <taxon>Clostridia</taxon>
        <taxon>Halanaerobiales</taxon>
        <taxon>Halobacteroidaceae</taxon>
        <taxon>Selenihalanaerobacter</taxon>
    </lineage>
</organism>
<evidence type="ECO:0000259" key="3">
    <source>
        <dbReference type="PROSITE" id="PS51201"/>
    </source>
</evidence>
<dbReference type="Proteomes" id="UP000190625">
    <property type="component" value="Unassembled WGS sequence"/>
</dbReference>
<dbReference type="OrthoDB" id="9775180at2"/>
<dbReference type="InterPro" id="IPR050721">
    <property type="entry name" value="Trk_Ktr_HKT_K-transport"/>
</dbReference>
<gene>
    <name evidence="4" type="ORF">SAMN02745118_02725</name>
</gene>